<sequence length="243" mass="26609">MFIRVASALTLSILVVFSVQGIAQTTSTENAESVSSADKDTTVVATLFGKPIIMDDITPSEDVLATMQKQAGSRGEFNGMLALASLTELSEQIIEGVLDDYAATHTITVDQALVEKFKEKFASSTVKPEQAADDSDSANSSSSNPGSASGGKTSSDEIAQRQVMIYLTEKHMYNALGGKVVFRQSNPQMPVEAYFNVLKEYEQSGKFEIVDKSLQEGFWSPFTPPYQYELAKENIDFSKPWWL</sequence>
<dbReference type="Proteomes" id="UP000478837">
    <property type="component" value="Unassembled WGS sequence"/>
</dbReference>
<evidence type="ECO:0000313" key="3">
    <source>
        <dbReference type="EMBL" id="NDW20987.1"/>
    </source>
</evidence>
<feature type="chain" id="PRO_5027016323" evidence="2">
    <location>
        <begin position="24"/>
        <end position="243"/>
    </location>
</feature>
<keyword evidence="2" id="KW-0732">Signal</keyword>
<comment type="caution">
    <text evidence="3">The sequence shown here is derived from an EMBL/GenBank/DDBJ whole genome shotgun (WGS) entry which is preliminary data.</text>
</comment>
<proteinExistence type="predicted"/>
<keyword evidence="4" id="KW-1185">Reference proteome</keyword>
<reference evidence="3 4" key="1">
    <citation type="submission" date="2020-01" db="EMBL/GenBank/DDBJ databases">
        <title>Genomes of bacteria type strains.</title>
        <authorList>
            <person name="Chen J."/>
            <person name="Zhu S."/>
            <person name="Yang J."/>
        </authorList>
    </citation>
    <scope>NUCLEOTIDE SEQUENCE [LARGE SCALE GENOMIC DNA]</scope>
    <source>
        <strain evidence="3 4">LMG 22958</strain>
    </source>
</reference>
<gene>
    <name evidence="3" type="ORF">GTW09_05610</name>
</gene>
<evidence type="ECO:0000256" key="2">
    <source>
        <dbReference type="SAM" id="SignalP"/>
    </source>
</evidence>
<dbReference type="AlphaFoldDB" id="A0A6L9MS89"/>
<organism evidence="3 4">
    <name type="scientific">Alteromonas hispanica</name>
    <dbReference type="NCBI Taxonomy" id="315421"/>
    <lineage>
        <taxon>Bacteria</taxon>
        <taxon>Pseudomonadati</taxon>
        <taxon>Pseudomonadota</taxon>
        <taxon>Gammaproteobacteria</taxon>
        <taxon>Alteromonadales</taxon>
        <taxon>Alteromonadaceae</taxon>
        <taxon>Alteromonas/Salinimonas group</taxon>
        <taxon>Alteromonas</taxon>
    </lineage>
</organism>
<feature type="signal peptide" evidence="2">
    <location>
        <begin position="1"/>
        <end position="23"/>
    </location>
</feature>
<dbReference type="RefSeq" id="WP_163110762.1">
    <property type="nucleotide sequence ID" value="NZ_JAAAWP010000003.1"/>
</dbReference>
<feature type="compositionally biased region" description="Low complexity" evidence="1">
    <location>
        <begin position="137"/>
        <end position="151"/>
    </location>
</feature>
<accession>A0A6L9MS89</accession>
<feature type="region of interest" description="Disordered" evidence="1">
    <location>
        <begin position="124"/>
        <end position="156"/>
    </location>
</feature>
<protein>
    <submittedName>
        <fullName evidence="3">Uncharacterized protein</fullName>
    </submittedName>
</protein>
<dbReference type="EMBL" id="JAAAWP010000003">
    <property type="protein sequence ID" value="NDW20987.1"/>
    <property type="molecule type" value="Genomic_DNA"/>
</dbReference>
<evidence type="ECO:0000313" key="4">
    <source>
        <dbReference type="Proteomes" id="UP000478837"/>
    </source>
</evidence>
<name>A0A6L9MS89_9ALTE</name>
<evidence type="ECO:0000256" key="1">
    <source>
        <dbReference type="SAM" id="MobiDB-lite"/>
    </source>
</evidence>